<keyword evidence="1" id="KW-0732">Signal</keyword>
<dbReference type="Proteomes" id="UP000027064">
    <property type="component" value="Unassembled WGS sequence"/>
</dbReference>
<dbReference type="eggNOG" id="COG0457">
    <property type="taxonomic scope" value="Bacteria"/>
</dbReference>
<proteinExistence type="predicted"/>
<gene>
    <name evidence="2" type="ORF">FEM21_20050</name>
</gene>
<sequence length="181" mass="19997">MKKLQFISAVAFGSLLFLTTNVQAQKFPGLDKSPLDQALFPADNKIPVKSAKIVYSRPQLKGRSLSELAPAGKVWRTGANEATEITFYRDVKLGNTKIQSGTYSLFTIPEKDNYTIIINKSTNVWGAYSYKAENDVARLSVPVTQAEESLEALSMVFTPADKGMVLNIGWDKTRIAVPFTE</sequence>
<organism evidence="2 3">
    <name type="scientific">Flavobacterium seoulense</name>
    <dbReference type="NCBI Taxonomy" id="1492738"/>
    <lineage>
        <taxon>Bacteria</taxon>
        <taxon>Pseudomonadati</taxon>
        <taxon>Bacteroidota</taxon>
        <taxon>Flavobacteriia</taxon>
        <taxon>Flavobacteriales</taxon>
        <taxon>Flavobacteriaceae</taxon>
        <taxon>Flavobacterium</taxon>
    </lineage>
</organism>
<dbReference type="OrthoDB" id="187854at2"/>
<feature type="chain" id="PRO_5001629500" description="Asparagine synthetase B" evidence="1">
    <location>
        <begin position="25"/>
        <end position="181"/>
    </location>
</feature>
<dbReference type="InterPro" id="IPR021314">
    <property type="entry name" value="DUF2911"/>
</dbReference>
<accession>A0A066WWF7</accession>
<dbReference type="RefSeq" id="WP_035660006.1">
    <property type="nucleotide sequence ID" value="NZ_JNCA01000017.1"/>
</dbReference>
<reference evidence="2 3" key="1">
    <citation type="submission" date="2014-05" db="EMBL/GenBank/DDBJ databases">
        <title>Genome Sequence of Flavobacterium sp. EM1321.</title>
        <authorList>
            <person name="Shin S.-K."/>
            <person name="Yi H."/>
        </authorList>
    </citation>
    <scope>NUCLEOTIDE SEQUENCE [LARGE SCALE GENOMIC DNA]</scope>
    <source>
        <strain evidence="2 3">EM1321</strain>
    </source>
</reference>
<evidence type="ECO:0008006" key="4">
    <source>
        <dbReference type="Google" id="ProtNLM"/>
    </source>
</evidence>
<evidence type="ECO:0000256" key="1">
    <source>
        <dbReference type="SAM" id="SignalP"/>
    </source>
</evidence>
<dbReference type="STRING" id="1492738.FEM21_20050"/>
<dbReference type="Pfam" id="PF11138">
    <property type="entry name" value="DUF2911"/>
    <property type="match status" value="1"/>
</dbReference>
<dbReference type="AlphaFoldDB" id="A0A066WWF7"/>
<protein>
    <recommendedName>
        <fullName evidence="4">Asparagine synthetase B</fullName>
    </recommendedName>
</protein>
<name>A0A066WWF7_9FLAO</name>
<dbReference type="EMBL" id="JNCA01000017">
    <property type="protein sequence ID" value="KDN55000.1"/>
    <property type="molecule type" value="Genomic_DNA"/>
</dbReference>
<evidence type="ECO:0000313" key="2">
    <source>
        <dbReference type="EMBL" id="KDN55000.1"/>
    </source>
</evidence>
<comment type="caution">
    <text evidence="2">The sequence shown here is derived from an EMBL/GenBank/DDBJ whole genome shotgun (WGS) entry which is preliminary data.</text>
</comment>
<evidence type="ECO:0000313" key="3">
    <source>
        <dbReference type="Proteomes" id="UP000027064"/>
    </source>
</evidence>
<feature type="signal peptide" evidence="1">
    <location>
        <begin position="1"/>
        <end position="24"/>
    </location>
</feature>
<dbReference type="PATRIC" id="fig|1492738.3.peg.1994"/>
<keyword evidence="3" id="KW-1185">Reference proteome</keyword>